<gene>
    <name evidence="4" type="ORF">DFQ12_4511</name>
</gene>
<evidence type="ECO:0000259" key="2">
    <source>
        <dbReference type="Pfam" id="PF04773"/>
    </source>
</evidence>
<protein>
    <submittedName>
        <fullName evidence="4">FecR family protein</fullName>
    </submittedName>
</protein>
<dbReference type="RefSeq" id="WP_120261183.1">
    <property type="nucleotide sequence ID" value="NZ_RAPY01000005.1"/>
</dbReference>
<dbReference type="Pfam" id="PF04773">
    <property type="entry name" value="FecR"/>
    <property type="match status" value="1"/>
</dbReference>
<dbReference type="InterPro" id="IPR006860">
    <property type="entry name" value="FecR"/>
</dbReference>
<dbReference type="AlphaFoldDB" id="A0A420ALW7"/>
<keyword evidence="1" id="KW-0472">Membrane</keyword>
<dbReference type="PANTHER" id="PTHR30273">
    <property type="entry name" value="PERIPLASMIC SIGNAL SENSOR AND SIGMA FACTOR ACTIVATOR FECR-RELATED"/>
    <property type="match status" value="1"/>
</dbReference>
<evidence type="ECO:0000256" key="1">
    <source>
        <dbReference type="SAM" id="Phobius"/>
    </source>
</evidence>
<dbReference type="InterPro" id="IPR012373">
    <property type="entry name" value="Ferrdict_sens_TM"/>
</dbReference>
<evidence type="ECO:0000313" key="4">
    <source>
        <dbReference type="EMBL" id="RKE45438.1"/>
    </source>
</evidence>
<dbReference type="Gene3D" id="2.60.120.1440">
    <property type="match status" value="1"/>
</dbReference>
<name>A0A420ALW7_SPHD1</name>
<dbReference type="EMBL" id="RAPY01000005">
    <property type="protein sequence ID" value="RKE45438.1"/>
    <property type="molecule type" value="Genomic_DNA"/>
</dbReference>
<comment type="caution">
    <text evidence="4">The sequence shown here is derived from an EMBL/GenBank/DDBJ whole genome shotgun (WGS) entry which is preliminary data.</text>
</comment>
<feature type="transmembrane region" description="Helical" evidence="1">
    <location>
        <begin position="88"/>
        <end position="108"/>
    </location>
</feature>
<reference evidence="4 5" key="1">
    <citation type="submission" date="2018-09" db="EMBL/GenBank/DDBJ databases">
        <title>Genomic Encyclopedia of Type Strains, Phase III (KMG-III): the genomes of soil and plant-associated and newly described type strains.</title>
        <authorList>
            <person name="Whitman W."/>
        </authorList>
    </citation>
    <scope>NUCLEOTIDE SEQUENCE [LARGE SCALE GENOMIC DNA]</scope>
    <source>
        <strain evidence="4 5">CECT 7938</strain>
    </source>
</reference>
<keyword evidence="5" id="KW-1185">Reference proteome</keyword>
<keyword evidence="1" id="KW-1133">Transmembrane helix</keyword>
<sequence>MYDKKEIFEKYLAGTCTPEQAAWLVALFADESFREELEMYMDAAMDDRLEEEDIIEELYTQSKNQYPILESLLTGEEIKTKPSILIRLWPWAAAAAALLILYVGGYQYKAYEEASSTTAVTVTNKHMESAKVESLMTLTLPNGEKIELTDSSKTQYAAAKKTNEDSFFEIKKFENASEPMVQEINVPRGKTGAIVLTDGTKVWLNTGTKLRYDANFVGSERVVYLEGEAYFEVSHNKQKPFVVVSNDQKIKVLGTHFNAKAYASNRTTTTLMEGSVAVSTASKVRILTPGECSVVDPGKTNIDVSPALLSNVNAWRNNEFSFFNAGLEEIGAELSHWYGIDVRVLGQADELGFTGVISKEKTLEEVLSILRRTGQIKYQITPWGAKERRVILMM</sequence>
<proteinExistence type="predicted"/>
<dbReference type="Gene3D" id="3.55.50.30">
    <property type="match status" value="1"/>
</dbReference>
<organism evidence="4 5">
    <name type="scientific">Sphingobacterium detergens</name>
    <dbReference type="NCBI Taxonomy" id="1145106"/>
    <lineage>
        <taxon>Bacteria</taxon>
        <taxon>Pseudomonadati</taxon>
        <taxon>Bacteroidota</taxon>
        <taxon>Sphingobacteriia</taxon>
        <taxon>Sphingobacteriales</taxon>
        <taxon>Sphingobacteriaceae</taxon>
        <taxon>Sphingobacterium</taxon>
    </lineage>
</organism>
<feature type="domain" description="FecR protein" evidence="2">
    <location>
        <begin position="184"/>
        <end position="276"/>
    </location>
</feature>
<dbReference type="PANTHER" id="PTHR30273:SF2">
    <property type="entry name" value="PROTEIN FECR"/>
    <property type="match status" value="1"/>
</dbReference>
<dbReference type="Proteomes" id="UP000286246">
    <property type="component" value="Unassembled WGS sequence"/>
</dbReference>
<evidence type="ECO:0000259" key="3">
    <source>
        <dbReference type="Pfam" id="PF16344"/>
    </source>
</evidence>
<accession>A0A420ALW7</accession>
<feature type="domain" description="Protein FecR C-terminal" evidence="3">
    <location>
        <begin position="320"/>
        <end position="380"/>
    </location>
</feature>
<evidence type="ECO:0000313" key="5">
    <source>
        <dbReference type="Proteomes" id="UP000286246"/>
    </source>
</evidence>
<dbReference type="Pfam" id="PF16344">
    <property type="entry name" value="FecR_C"/>
    <property type="match status" value="1"/>
</dbReference>
<dbReference type="InterPro" id="IPR032508">
    <property type="entry name" value="FecR_C"/>
</dbReference>
<dbReference type="OrthoDB" id="1452822at2"/>
<keyword evidence="1" id="KW-0812">Transmembrane</keyword>
<dbReference type="GO" id="GO:0016989">
    <property type="term" value="F:sigma factor antagonist activity"/>
    <property type="evidence" value="ECO:0007669"/>
    <property type="project" value="TreeGrafter"/>
</dbReference>